<feature type="compositionally biased region" description="Basic and acidic residues" evidence="6">
    <location>
        <begin position="569"/>
        <end position="583"/>
    </location>
</feature>
<organism evidence="10 11">
    <name type="scientific">Microbacterium sorbitolivorans</name>
    <dbReference type="NCBI Taxonomy" id="1867410"/>
    <lineage>
        <taxon>Bacteria</taxon>
        <taxon>Bacillati</taxon>
        <taxon>Actinomycetota</taxon>
        <taxon>Actinomycetes</taxon>
        <taxon>Micrococcales</taxon>
        <taxon>Microbacteriaceae</taxon>
        <taxon>Microbacterium</taxon>
    </lineage>
</organism>
<dbReference type="InterPro" id="IPR049162">
    <property type="entry name" value="GH59_C"/>
</dbReference>
<dbReference type="Gene3D" id="3.20.20.70">
    <property type="entry name" value="Aldolase class I"/>
    <property type="match status" value="1"/>
</dbReference>
<dbReference type="Proteomes" id="UP000253508">
    <property type="component" value="Unassembled WGS sequence"/>
</dbReference>
<evidence type="ECO:0000313" key="11">
    <source>
        <dbReference type="Proteomes" id="UP000253508"/>
    </source>
</evidence>
<dbReference type="GO" id="GO:0004336">
    <property type="term" value="F:galactosylceramidase activity"/>
    <property type="evidence" value="ECO:0007669"/>
    <property type="project" value="UniProtKB-EC"/>
</dbReference>
<accession>A0A367Y2I7</accession>
<evidence type="ECO:0000256" key="4">
    <source>
        <dbReference type="ARBA" id="ARBA00022963"/>
    </source>
</evidence>
<dbReference type="Gene3D" id="2.60.120.560">
    <property type="entry name" value="Exo-inulinase, domain 1"/>
    <property type="match status" value="1"/>
</dbReference>
<feature type="compositionally biased region" description="Polar residues" evidence="6">
    <location>
        <begin position="320"/>
        <end position="329"/>
    </location>
</feature>
<evidence type="ECO:0000259" key="8">
    <source>
        <dbReference type="Pfam" id="PF02057"/>
    </source>
</evidence>
<reference evidence="10 11" key="1">
    <citation type="submission" date="2018-07" db="EMBL/GenBank/DDBJ databases">
        <title>Microbacterium endoborsara sp. nov., a novel actinobacterium isolated from Borszczowia aralocaspica.</title>
        <authorList>
            <person name="An D."/>
        </authorList>
    </citation>
    <scope>NUCLEOTIDE SEQUENCE [LARGE SCALE GENOMIC DNA]</scope>
    <source>
        <strain evidence="10 11">C1.15228</strain>
    </source>
</reference>
<evidence type="ECO:0000313" key="10">
    <source>
        <dbReference type="EMBL" id="RCK60048.1"/>
    </source>
</evidence>
<evidence type="ECO:0000256" key="2">
    <source>
        <dbReference type="ARBA" id="ARBA00012657"/>
    </source>
</evidence>
<evidence type="ECO:0000256" key="7">
    <source>
        <dbReference type="SAM" id="SignalP"/>
    </source>
</evidence>
<keyword evidence="11" id="KW-1185">Reference proteome</keyword>
<dbReference type="PANTHER" id="PTHR15172:SF1">
    <property type="entry name" value="GALACTOCEREBROSIDASE"/>
    <property type="match status" value="1"/>
</dbReference>
<dbReference type="InterPro" id="IPR001286">
    <property type="entry name" value="Glyco_hydro_59"/>
</dbReference>
<dbReference type="Pfam" id="PF02057">
    <property type="entry name" value="Glyco_hydro_59"/>
    <property type="match status" value="1"/>
</dbReference>
<keyword evidence="7" id="KW-0732">Signal</keyword>
<sequence>MTSIRRSHTRAHAWHTRQLPAIGAATALVLLGCVVPPAAAADPADPVSVTVSGSDIAAAAENRNGLTFKGFGVLSANSTSALLMDYKAEHPEKYWELLTTLYGGDHPIMNTVKIEMGNDRNTSTGPNAGTMRTRDEYPNVAREPGFQLAADAQLVAEGDIHLSILRWATPTWVKDKNDEYTWFKNTALAAYREYGIMVDSINPDYNETHDPNEGVFIDFSQKLADDETGYDGATADDPNNGFASEEERDLFHAIRTIAGDTVGTPPVDFGNQLTDPDDSTLRDAVDIVGFHYSSADDANGNMTRAADELDMEVWNSEGQATFSNSADRPNNTNTDGVGGSGTGLGGTGGPLEMGNWITTGFDAARRTMTIYQPAIGSFYDGFQYSSKELVSARDPWSGWLYYDAGLAVLQHFTQFADLGWESQEGEPDAAGIWRAIPQASASELGRGNPPSGAGAGGASYTTLAAPDASDFSTVIINDSSFPRTYEISADDLNLGDDETMEVWETRAADAGQAYDANYVAPIAELAPSADGVYTVEVAPWSAVTATTLDLAEESGGALQPRDGAGNRLPHTDEYTNDGGRDVLDTDATGKNNGVTDDDVIYADDFDYDDEGSILTYDPASGTLVDSGRSYLESRGGAAKPEGTPATANERDGATPRYSNDTNGAFESVATDDPEHGRVLRQQIGSGMAGSAWNGGDPKTTIGDFRWANYTASVDVLFEQGSGRYASIGAREQGGTANGQNVSAAELRIDPDGAWSLMRYGSTVASGKAADVPETNFQTGSDVWNTLAVRVADDTYSAFINGVQVAEYVDPAPQATGRVQLGSGFTFTQFDNLQVTPIDGYTPYYADVIDGMHQTSWDNVSDPVIAFNDQWIHENGQGMFEWQRTRSVSTGAGATMSYTFTGTGIDILGGGNAEARLDVTVDGTRVLSDAPTMASGSERTAFRLRGLSNAEHTVTFEVASDEAFNVDAVGVITHASDSSQVDTAALSDALDRAENVDLTDYSDEKRAIVEAAISAAQAALGDPVAYGLDAEGASALADRLDRALEQLIDVERIGLAGAIGVEKGLPETVTVSGVEYSVEWDEESLETPRTPYEQVSVRGMIDERTAVEASYEVVPDGIRYFIDSGAGEHSPQYDAVSSSYSELLNGVADRASGNAEEWGYLADGVTVKTGVDANDKYSTGLWQAGTDLGYRLPLEAGEYTLTAGFTEWWGVTRPMIQSVSVNGEELASSAIDLSGSHNRTSGELTFTLTEPAVVDYVVTSRGAGNSDPVISWLAVAGAVPEPENTLTLEPSITTRTLGKSIALVSTVRNGADVYADITVDTPYGSRTFKHVKPGKSVSVSFNTHSAQMPAGTVEVSGVGEDGTEYTDSVAYDAVG</sequence>
<keyword evidence="4" id="KW-0443">Lipid metabolism</keyword>
<keyword evidence="3" id="KW-0746">Sphingolipid metabolism</keyword>
<dbReference type="InterPro" id="IPR013785">
    <property type="entry name" value="Aldolase_TIM"/>
</dbReference>
<feature type="region of interest" description="Disordered" evidence="6">
    <location>
        <begin position="631"/>
        <end position="659"/>
    </location>
</feature>
<dbReference type="PROSITE" id="PS51257">
    <property type="entry name" value="PROKAR_LIPOPROTEIN"/>
    <property type="match status" value="1"/>
</dbReference>
<dbReference type="RefSeq" id="WP_114117663.1">
    <property type="nucleotide sequence ID" value="NZ_BMHU01000003.1"/>
</dbReference>
<dbReference type="InterPro" id="IPR017853">
    <property type="entry name" value="GH"/>
</dbReference>
<feature type="chain" id="PRO_5016892964" description="galactosylceramidase" evidence="7">
    <location>
        <begin position="41"/>
        <end position="1374"/>
    </location>
</feature>
<dbReference type="InterPro" id="IPR049161">
    <property type="entry name" value="GH59_cat"/>
</dbReference>
<evidence type="ECO:0000256" key="1">
    <source>
        <dbReference type="ARBA" id="ARBA00005637"/>
    </source>
</evidence>
<comment type="similarity">
    <text evidence="1">Belongs to the glycosyl hydrolase 59 family.</text>
</comment>
<evidence type="ECO:0000256" key="5">
    <source>
        <dbReference type="ARBA" id="ARBA00033098"/>
    </source>
</evidence>
<feature type="domain" description="Glycosyl hydrolase family 59 catalytic" evidence="8">
    <location>
        <begin position="68"/>
        <end position="414"/>
    </location>
</feature>
<feature type="signal peptide" evidence="7">
    <location>
        <begin position="1"/>
        <end position="40"/>
    </location>
</feature>
<evidence type="ECO:0000256" key="6">
    <source>
        <dbReference type="SAM" id="MobiDB-lite"/>
    </source>
</evidence>
<protein>
    <recommendedName>
        <fullName evidence="2">galactosylceramidase</fullName>
        <ecNumber evidence="2">3.2.1.46</ecNumber>
    </recommendedName>
    <alternativeName>
        <fullName evidence="5">Galactosylceramidase</fullName>
    </alternativeName>
</protein>
<dbReference type="EC" id="3.2.1.46" evidence="2"/>
<evidence type="ECO:0000259" key="9">
    <source>
        <dbReference type="Pfam" id="PF21708"/>
    </source>
</evidence>
<feature type="compositionally biased region" description="Gly residues" evidence="6">
    <location>
        <begin position="336"/>
        <end position="349"/>
    </location>
</feature>
<feature type="region of interest" description="Disordered" evidence="6">
    <location>
        <begin position="320"/>
        <end position="349"/>
    </location>
</feature>
<name>A0A367Y2I7_9MICO</name>
<dbReference type="OrthoDB" id="9802318at2"/>
<keyword evidence="4" id="KW-0442">Lipid degradation</keyword>
<dbReference type="GO" id="GO:0006683">
    <property type="term" value="P:galactosylceramide catabolic process"/>
    <property type="evidence" value="ECO:0007669"/>
    <property type="project" value="InterPro"/>
</dbReference>
<dbReference type="PANTHER" id="PTHR15172">
    <property type="entry name" value="GALACTOCEREBROSIDASE"/>
    <property type="match status" value="1"/>
</dbReference>
<feature type="domain" description="Glycosyl hydrolase family 59 C-terminal lectin" evidence="9">
    <location>
        <begin position="662"/>
        <end position="835"/>
    </location>
</feature>
<dbReference type="Gene3D" id="3.20.20.80">
    <property type="entry name" value="Glycosidases"/>
    <property type="match status" value="1"/>
</dbReference>
<dbReference type="SUPFAM" id="SSF51445">
    <property type="entry name" value="(Trans)glycosidases"/>
    <property type="match status" value="1"/>
</dbReference>
<comment type="caution">
    <text evidence="10">The sequence shown here is derived from an EMBL/GenBank/DDBJ whole genome shotgun (WGS) entry which is preliminary data.</text>
</comment>
<dbReference type="EMBL" id="QORO01000002">
    <property type="protein sequence ID" value="RCK60048.1"/>
    <property type="molecule type" value="Genomic_DNA"/>
</dbReference>
<proteinExistence type="inferred from homology"/>
<feature type="region of interest" description="Disordered" evidence="6">
    <location>
        <begin position="553"/>
        <end position="592"/>
    </location>
</feature>
<dbReference type="GO" id="GO:0016020">
    <property type="term" value="C:membrane"/>
    <property type="evidence" value="ECO:0007669"/>
    <property type="project" value="GOC"/>
</dbReference>
<dbReference type="Pfam" id="PF21708">
    <property type="entry name" value="Glyco_hydro_59_C"/>
    <property type="match status" value="1"/>
</dbReference>
<dbReference type="Gene3D" id="2.60.120.260">
    <property type="entry name" value="Galactose-binding domain-like"/>
    <property type="match status" value="1"/>
</dbReference>
<evidence type="ECO:0000256" key="3">
    <source>
        <dbReference type="ARBA" id="ARBA00022919"/>
    </source>
</evidence>
<gene>
    <name evidence="10" type="ORF">DTO57_07895</name>
</gene>
<dbReference type="GO" id="GO:0005764">
    <property type="term" value="C:lysosome"/>
    <property type="evidence" value="ECO:0007669"/>
    <property type="project" value="TreeGrafter"/>
</dbReference>